<dbReference type="Pfam" id="PF13556">
    <property type="entry name" value="HTH_30"/>
    <property type="match status" value="1"/>
</dbReference>
<proteinExistence type="predicted"/>
<dbReference type="EMBL" id="JAJFZP010000012">
    <property type="protein sequence ID" value="MCC3270615.1"/>
    <property type="molecule type" value="Genomic_DNA"/>
</dbReference>
<comment type="caution">
    <text evidence="2">The sequence shown here is derived from an EMBL/GenBank/DDBJ whole genome shotgun (WGS) entry which is preliminary data.</text>
</comment>
<evidence type="ECO:0000313" key="3">
    <source>
        <dbReference type="Proteomes" id="UP001139264"/>
    </source>
</evidence>
<reference evidence="2" key="1">
    <citation type="submission" date="2021-10" db="EMBL/GenBank/DDBJ databases">
        <title>Novel species in genus Arthrobacter.</title>
        <authorList>
            <person name="Liu Y."/>
        </authorList>
    </citation>
    <scope>NUCLEOTIDE SEQUENCE</scope>
    <source>
        <strain evidence="2">Zg-Y809</strain>
    </source>
</reference>
<dbReference type="Gene3D" id="1.10.10.2840">
    <property type="entry name" value="PucR C-terminal helix-turn-helix domain"/>
    <property type="match status" value="1"/>
</dbReference>
<evidence type="ECO:0000259" key="1">
    <source>
        <dbReference type="Pfam" id="PF13556"/>
    </source>
</evidence>
<accession>A0A9X1M4G5</accession>
<dbReference type="RefSeq" id="WP_227908955.1">
    <property type="nucleotide sequence ID" value="NZ_CP095461.1"/>
</dbReference>
<dbReference type="InterPro" id="IPR025736">
    <property type="entry name" value="PucR_C-HTH_dom"/>
</dbReference>
<organism evidence="2 3">
    <name type="scientific">Arthrobacter gengyunqii</name>
    <dbReference type="NCBI Taxonomy" id="2886940"/>
    <lineage>
        <taxon>Bacteria</taxon>
        <taxon>Bacillati</taxon>
        <taxon>Actinomycetota</taxon>
        <taxon>Actinomycetes</taxon>
        <taxon>Micrococcales</taxon>
        <taxon>Micrococcaceae</taxon>
        <taxon>Arthrobacter</taxon>
    </lineage>
</organism>
<sequence length="249" mass="27313">MKAALRQSDGAAVPAIEVVFDERRSPAARLRAAGHLGLREDAPLTVMGIKGREEDVKELASRINMVSSRVHGYDDGSTLFLAVEGLEDALPTVPVPVGVRAALAHNVQILELPEKYKLVRLGMRYTLPAAHDSAPYHQEEAVFLDAATMGGYALLPQYLTADQIDTVGDVQVLDKLWTAHGADMLRILEAVAVTDSVRKAARSVYLHHNSVTHRVARAEQALGFNITEPYGRTRLFLALCLRRVRDSDE</sequence>
<dbReference type="SUPFAM" id="SSF46785">
    <property type="entry name" value="Winged helix' DNA-binding domain"/>
    <property type="match status" value="1"/>
</dbReference>
<name>A0A9X1M4G5_9MICC</name>
<gene>
    <name evidence="2" type="ORF">LJ751_14855</name>
</gene>
<evidence type="ECO:0000313" key="2">
    <source>
        <dbReference type="EMBL" id="MCC3270615.1"/>
    </source>
</evidence>
<protein>
    <submittedName>
        <fullName evidence="2">Helix-turn-helix domain-containing protein</fullName>
    </submittedName>
</protein>
<dbReference type="InterPro" id="IPR042070">
    <property type="entry name" value="PucR_C-HTH_sf"/>
</dbReference>
<dbReference type="Proteomes" id="UP001139264">
    <property type="component" value="Unassembled WGS sequence"/>
</dbReference>
<feature type="domain" description="PucR C-terminal helix-turn-helix" evidence="1">
    <location>
        <begin position="186"/>
        <end position="239"/>
    </location>
</feature>
<dbReference type="AlphaFoldDB" id="A0A9X1M4G5"/>
<dbReference type="InterPro" id="IPR036390">
    <property type="entry name" value="WH_DNA-bd_sf"/>
</dbReference>